<evidence type="ECO:0000256" key="10">
    <source>
        <dbReference type="SAM" id="MobiDB-lite"/>
    </source>
</evidence>
<dbReference type="InterPro" id="IPR036365">
    <property type="entry name" value="PGBD-like_sf"/>
</dbReference>
<dbReference type="InterPro" id="IPR006026">
    <property type="entry name" value="Peptidase_Metallo"/>
</dbReference>
<feature type="compositionally biased region" description="Basic residues" evidence="10">
    <location>
        <begin position="594"/>
        <end position="661"/>
    </location>
</feature>
<evidence type="ECO:0000256" key="8">
    <source>
        <dbReference type="PIRSR" id="PIRSR621190-2"/>
    </source>
</evidence>
<feature type="modified residue" description="Phosphotyrosine; by PKDCC" evidence="9">
    <location>
        <position position="421"/>
    </location>
</feature>
<keyword evidence="2" id="KW-0645">Protease</keyword>
<feature type="binding site" evidence="8">
    <location>
        <position position="143"/>
    </location>
    <ligand>
        <name>Ca(2+)</name>
        <dbReference type="ChEBI" id="CHEBI:29108"/>
        <label>1</label>
    </ligand>
</feature>
<evidence type="ECO:0000256" key="7">
    <source>
        <dbReference type="PIRSR" id="PIRSR621190-1"/>
    </source>
</evidence>
<evidence type="ECO:0000256" key="3">
    <source>
        <dbReference type="ARBA" id="ARBA00022723"/>
    </source>
</evidence>
<feature type="binding site" evidence="8">
    <location>
        <position position="440"/>
    </location>
    <ligand>
        <name>Ca(2+)</name>
        <dbReference type="ChEBI" id="CHEBI:29108"/>
        <label>5</label>
    </ligand>
</feature>
<evidence type="ECO:0000256" key="6">
    <source>
        <dbReference type="ARBA" id="ARBA00023049"/>
    </source>
</evidence>
<feature type="binding site" evidence="8">
    <location>
        <position position="195"/>
    </location>
    <ligand>
        <name>Ca(2+)</name>
        <dbReference type="ChEBI" id="CHEBI:29108"/>
        <label>3</label>
    </ligand>
</feature>
<feature type="binding site" evidence="8">
    <location>
        <position position="194"/>
    </location>
    <ligand>
        <name>Ca(2+)</name>
        <dbReference type="ChEBI" id="CHEBI:29108"/>
        <label>3</label>
    </ligand>
</feature>
<feature type="binding site" evidence="8">
    <location>
        <position position="220"/>
    </location>
    <ligand>
        <name>Ca(2+)</name>
        <dbReference type="ChEBI" id="CHEBI:29108"/>
        <label>3</label>
    </ligand>
</feature>
<dbReference type="GO" id="GO:0030198">
    <property type="term" value="P:extracellular matrix organization"/>
    <property type="evidence" value="ECO:0007669"/>
    <property type="project" value="TreeGrafter"/>
</dbReference>
<feature type="active site" evidence="7">
    <location>
        <position position="242"/>
    </location>
</feature>
<dbReference type="PANTHER" id="PTHR10201:SF331">
    <property type="entry name" value="MATRIX METALLOPROTEINASE-14-LIKE ISOFORM X1"/>
    <property type="match status" value="1"/>
</dbReference>
<sequence length="667" mass="77708">MKKRKQPRQTKALVFSKMRSLLVALLIFSFLQIIRTEWPRNAFQATNYLIRYGYLTPDYTLNDPKIAYIKAMKRFQMRANLEITGKLDRFTIKQMQKKRCGVFDMIPSRREPIQFRISKRFALQGSRWLYTNLTYNIKTYTSDLTKQQVDDTIEEAFQIWSRASMLRFTRIYEGTADIEVEFCIGDHNDGVPFDGPGNTLAHAFFPNNITDLLSGNVHFDDDEKWVLGDENGTSLLCTALHELGHSFGLGHSTQYQAIMWPFDKKCDGGKLSIDDILAIQTLYGKPVSTKELITDKNPKTTIPMTTQETASYVKTTYTTLSPEEEDLCDVSVNALTVAMDDKLLIFTDKKVAYWSKGRLITEQIEDIFPKGPNSIDAAFTINLSSEDSDGKLSFTILIKLDKAWKYYYDFQKRRFNLAPDYPKKNWYKCCYRVCDEIQAAISINNVVFLFTGHTYEEIKYNPMDDSFVSVTKVSVDSLPMLSLLPISWVIGAAAYQPNSIVHIIAEGRLYTITINDDLFPSKVTSEFSLSALFRCNNTEMQFLRFDGSVKECWFYHDNSFDDHDKGKNESHTYTTFNTPYHQPGNKPDHNSQHEHHHKHHHIPHHKSHHKVHHKPHHKVHHKSHHKAHHKPHHKHHVFKKNHKHYKKNHKTHRRHFRKNKKNTYYGV</sequence>
<dbReference type="KEGG" id="obi:106879964"/>
<dbReference type="CDD" id="cd04278">
    <property type="entry name" value="ZnMc_MMP"/>
    <property type="match status" value="1"/>
</dbReference>
<evidence type="ECO:0000259" key="11">
    <source>
        <dbReference type="SMART" id="SM00235"/>
    </source>
</evidence>
<dbReference type="Gene3D" id="2.110.10.10">
    <property type="entry name" value="Hemopexin-like domain"/>
    <property type="match status" value="1"/>
</dbReference>
<evidence type="ECO:0000313" key="12">
    <source>
        <dbReference type="EMBL" id="KOF70499.1"/>
    </source>
</evidence>
<feature type="binding site" evidence="8">
    <location>
        <position position="189"/>
    </location>
    <ligand>
        <name>Zn(2+)</name>
        <dbReference type="ChEBI" id="CHEBI:29105"/>
        <label>1</label>
    </ligand>
</feature>
<feature type="binding site" evidence="8">
    <location>
        <position position="223"/>
    </location>
    <ligand>
        <name>Ca(2+)</name>
        <dbReference type="ChEBI" id="CHEBI:29108"/>
        <label>3</label>
    </ligand>
</feature>
<gene>
    <name evidence="12" type="ORF">OCBIM_22002743mg</name>
</gene>
<feature type="compositionally biased region" description="Polar residues" evidence="10">
    <location>
        <begin position="571"/>
        <end position="580"/>
    </location>
</feature>
<dbReference type="InterPro" id="IPR036375">
    <property type="entry name" value="Hemopexin-like_dom_sf"/>
</dbReference>
<organism evidence="12">
    <name type="scientific">Octopus bimaculoides</name>
    <name type="common">California two-spotted octopus</name>
    <dbReference type="NCBI Taxonomy" id="37653"/>
    <lineage>
        <taxon>Eukaryota</taxon>
        <taxon>Metazoa</taxon>
        <taxon>Spiralia</taxon>
        <taxon>Lophotrochozoa</taxon>
        <taxon>Mollusca</taxon>
        <taxon>Cephalopoda</taxon>
        <taxon>Coleoidea</taxon>
        <taxon>Octopodiformes</taxon>
        <taxon>Octopoda</taxon>
        <taxon>Incirrata</taxon>
        <taxon>Octopodidae</taxon>
        <taxon>Octopus</taxon>
    </lineage>
</organism>
<evidence type="ECO:0000256" key="4">
    <source>
        <dbReference type="ARBA" id="ARBA00022801"/>
    </source>
</evidence>
<dbReference type="AlphaFoldDB" id="A0A0L8G0Y3"/>
<proteinExistence type="inferred from homology"/>
<dbReference type="GO" id="GO:0006508">
    <property type="term" value="P:proteolysis"/>
    <property type="evidence" value="ECO:0007669"/>
    <property type="project" value="UniProtKB-KW"/>
</dbReference>
<evidence type="ECO:0000256" key="1">
    <source>
        <dbReference type="ARBA" id="ARBA00010370"/>
    </source>
</evidence>
<evidence type="ECO:0000256" key="5">
    <source>
        <dbReference type="ARBA" id="ARBA00022833"/>
    </source>
</evidence>
<dbReference type="SUPFAM" id="SSF50923">
    <property type="entry name" value="Hemopexin-like domain"/>
    <property type="match status" value="1"/>
</dbReference>
<feature type="binding site" evidence="8">
    <location>
        <position position="177"/>
    </location>
    <ligand>
        <name>Ca(2+)</name>
        <dbReference type="ChEBI" id="CHEBI:29108"/>
        <label>2</label>
    </ligand>
</feature>
<dbReference type="InterPro" id="IPR001818">
    <property type="entry name" value="Pept_M10_metallopeptidase"/>
</dbReference>
<keyword evidence="3 8" id="KW-0479">Metal-binding</keyword>
<feature type="binding site" evidence="8">
    <location>
        <position position="259"/>
    </location>
    <ligand>
        <name>Zn(2+)</name>
        <dbReference type="ChEBI" id="CHEBI:29105"/>
        <label>2</label>
        <note>catalytic</note>
    </ligand>
</feature>
<dbReference type="PANTHER" id="PTHR10201">
    <property type="entry name" value="MATRIX METALLOPROTEINASE"/>
    <property type="match status" value="1"/>
</dbReference>
<dbReference type="SUPFAM" id="SSF47090">
    <property type="entry name" value="PGBD-like"/>
    <property type="match status" value="1"/>
</dbReference>
<keyword evidence="6" id="KW-0482">Metalloprotease</keyword>
<dbReference type="InterPro" id="IPR033739">
    <property type="entry name" value="M10A_MMP"/>
</dbReference>
<protein>
    <recommendedName>
        <fullName evidence="11">Peptidase metallopeptidase domain-containing protein</fullName>
    </recommendedName>
</protein>
<feature type="binding site" evidence="8">
    <location>
        <position position="223"/>
    </location>
    <ligand>
        <name>Ca(2+)</name>
        <dbReference type="ChEBI" id="CHEBI:29108"/>
        <label>1</label>
    </ligand>
</feature>
<dbReference type="Pfam" id="PF00413">
    <property type="entry name" value="Peptidase_M10"/>
    <property type="match status" value="1"/>
</dbReference>
<comment type="cofactor">
    <cofactor evidence="8">
        <name>Zn(2+)</name>
        <dbReference type="ChEBI" id="CHEBI:29105"/>
    </cofactor>
    <text evidence="8">Binds 2 Zn(2+) ions per subunit.</text>
</comment>
<dbReference type="EMBL" id="KQ424771">
    <property type="protein sequence ID" value="KOF70499.1"/>
    <property type="molecule type" value="Genomic_DNA"/>
</dbReference>
<evidence type="ECO:0000256" key="2">
    <source>
        <dbReference type="ARBA" id="ARBA00022670"/>
    </source>
</evidence>
<dbReference type="SUPFAM" id="SSF55486">
    <property type="entry name" value="Metalloproteases ('zincins'), catalytic domain"/>
    <property type="match status" value="1"/>
</dbReference>
<dbReference type="InterPro" id="IPR021190">
    <property type="entry name" value="Pept_M10A"/>
</dbReference>
<feature type="binding site" description="in inhibited form" evidence="8">
    <location>
        <position position="100"/>
    </location>
    <ligand>
        <name>Zn(2+)</name>
        <dbReference type="ChEBI" id="CHEBI:29105"/>
        <label>2</label>
        <note>catalytic</note>
    </ligand>
</feature>
<name>A0A0L8G0Y3_OCTBM</name>
<dbReference type="GO" id="GO:0008270">
    <property type="term" value="F:zinc ion binding"/>
    <property type="evidence" value="ECO:0007669"/>
    <property type="project" value="InterPro"/>
</dbReference>
<feature type="binding site" evidence="8">
    <location>
        <position position="251"/>
    </location>
    <ligand>
        <name>Zn(2+)</name>
        <dbReference type="ChEBI" id="CHEBI:29105"/>
        <label>2</label>
        <note>catalytic</note>
    </ligand>
</feature>
<keyword evidence="8" id="KW-0106">Calcium</keyword>
<keyword evidence="4" id="KW-0378">Hydrolase</keyword>
<feature type="binding site" evidence="8">
    <location>
        <position position="376"/>
    </location>
    <ligand>
        <name>Ca(2+)</name>
        <dbReference type="ChEBI" id="CHEBI:29108"/>
        <label>4</label>
    </ligand>
</feature>
<feature type="binding site" evidence="8">
    <location>
        <position position="221"/>
    </location>
    <ligand>
        <name>Ca(2+)</name>
        <dbReference type="ChEBI" id="CHEBI:29108"/>
        <label>1</label>
    </ligand>
</feature>
<evidence type="ECO:0000256" key="9">
    <source>
        <dbReference type="PIRSR" id="PIRSR621190-4"/>
    </source>
</evidence>
<feature type="binding site" evidence="8">
    <location>
        <position position="187"/>
    </location>
    <ligand>
        <name>Zn(2+)</name>
        <dbReference type="ChEBI" id="CHEBI:29105"/>
        <label>1</label>
    </ligand>
</feature>
<dbReference type="Gene3D" id="3.40.390.10">
    <property type="entry name" value="Collagenase (Catalytic Domain)"/>
    <property type="match status" value="1"/>
</dbReference>
<dbReference type="PRINTS" id="PR00138">
    <property type="entry name" value="MATRIXIN"/>
</dbReference>
<dbReference type="GO" id="GO:0031012">
    <property type="term" value="C:extracellular matrix"/>
    <property type="evidence" value="ECO:0007669"/>
    <property type="project" value="InterPro"/>
</dbReference>
<dbReference type="SMART" id="SM00235">
    <property type="entry name" value="ZnMc"/>
    <property type="match status" value="1"/>
</dbReference>
<feature type="binding site" evidence="8">
    <location>
        <position position="378"/>
    </location>
    <ligand>
        <name>Ca(2+)</name>
        <dbReference type="ChEBI" id="CHEBI:29108"/>
        <label>5</label>
    </ligand>
</feature>
<keyword evidence="5 8" id="KW-0862">Zinc</keyword>
<accession>A0A0L8G0Y3</accession>
<comment type="cofactor">
    <cofactor evidence="8">
        <name>Ca(2+)</name>
        <dbReference type="ChEBI" id="CHEBI:29108"/>
    </cofactor>
    <text evidence="8">Can bind about 5 Ca(2+) ions per subunit.</text>
</comment>
<feature type="binding site" evidence="8">
    <location>
        <position position="202"/>
    </location>
    <ligand>
        <name>Zn(2+)</name>
        <dbReference type="ChEBI" id="CHEBI:29105"/>
        <label>1</label>
    </ligand>
</feature>
<feature type="domain" description="Peptidase metallopeptidase" evidence="11">
    <location>
        <begin position="124"/>
        <end position="285"/>
    </location>
</feature>
<feature type="binding site" evidence="8">
    <location>
        <position position="241"/>
    </location>
    <ligand>
        <name>Zn(2+)</name>
        <dbReference type="ChEBI" id="CHEBI:29105"/>
        <label>2</label>
        <note>catalytic</note>
    </ligand>
</feature>
<dbReference type="InterPro" id="IPR024079">
    <property type="entry name" value="MetalloPept_cat_dom_sf"/>
</dbReference>
<feature type="binding site" evidence="8">
    <location>
        <position position="245"/>
    </location>
    <ligand>
        <name>Zn(2+)</name>
        <dbReference type="ChEBI" id="CHEBI:29105"/>
        <label>2</label>
        <note>catalytic</note>
    </ligand>
</feature>
<dbReference type="GO" id="GO:0030574">
    <property type="term" value="P:collagen catabolic process"/>
    <property type="evidence" value="ECO:0007669"/>
    <property type="project" value="TreeGrafter"/>
</dbReference>
<reference evidence="12" key="1">
    <citation type="submission" date="2015-07" db="EMBL/GenBank/DDBJ databases">
        <title>MeaNS - Measles Nucleotide Surveillance Program.</title>
        <authorList>
            <person name="Tran T."/>
            <person name="Druce J."/>
        </authorList>
    </citation>
    <scope>NUCLEOTIDE SEQUENCE</scope>
    <source>
        <strain evidence="12">UCB-OBI-ISO-001</strain>
        <tissue evidence="12">Gonad</tissue>
    </source>
</reference>
<comment type="similarity">
    <text evidence="1">Belongs to the peptidase M10A family.</text>
</comment>
<feature type="binding site" evidence="8">
    <location>
        <position position="218"/>
    </location>
    <ligand>
        <name>Zn(2+)</name>
        <dbReference type="ChEBI" id="CHEBI:29105"/>
        <label>1</label>
    </ligand>
</feature>
<dbReference type="OrthoDB" id="1901267at2759"/>
<dbReference type="GO" id="GO:0004222">
    <property type="term" value="F:metalloendopeptidase activity"/>
    <property type="evidence" value="ECO:0007669"/>
    <property type="project" value="InterPro"/>
</dbReference>
<feature type="region of interest" description="Disordered" evidence="10">
    <location>
        <begin position="566"/>
        <end position="667"/>
    </location>
</feature>
<dbReference type="GO" id="GO:0005615">
    <property type="term" value="C:extracellular space"/>
    <property type="evidence" value="ECO:0007669"/>
    <property type="project" value="TreeGrafter"/>
</dbReference>